<dbReference type="InterPro" id="IPR055219">
    <property type="entry name" value="MinC_N_1"/>
</dbReference>
<dbReference type="Gene3D" id="3.30.160.540">
    <property type="match status" value="1"/>
</dbReference>
<comment type="similarity">
    <text evidence="1">Belongs to the MinC family.</text>
</comment>
<dbReference type="InterPro" id="IPR005526">
    <property type="entry name" value="Septum_form_inhib_MinC_C"/>
</dbReference>
<name>A0A921I213_9FIRM</name>
<dbReference type="GO" id="GO:0000902">
    <property type="term" value="P:cell morphogenesis"/>
    <property type="evidence" value="ECO:0007669"/>
    <property type="project" value="InterPro"/>
</dbReference>
<keyword evidence="2" id="KW-0132">Cell division</keyword>
<proteinExistence type="inferred from homology"/>
<reference evidence="8" key="1">
    <citation type="journal article" date="2021" name="PeerJ">
        <title>Extensive microbial diversity within the chicken gut microbiome revealed by metagenomics and culture.</title>
        <authorList>
            <person name="Gilroy R."/>
            <person name="Ravi A."/>
            <person name="Getino M."/>
            <person name="Pursley I."/>
            <person name="Horton D.L."/>
            <person name="Alikhan N.F."/>
            <person name="Baker D."/>
            <person name="Gharbi K."/>
            <person name="Hall N."/>
            <person name="Watson M."/>
            <person name="Adriaenssens E.M."/>
            <person name="Foster-Nyarko E."/>
            <person name="Jarju S."/>
            <person name="Secka A."/>
            <person name="Antonio M."/>
            <person name="Oren A."/>
            <person name="Chaudhuri R.R."/>
            <person name="La Ragione R."/>
            <person name="Hildebrand F."/>
            <person name="Pallen M.J."/>
        </authorList>
    </citation>
    <scope>NUCLEOTIDE SEQUENCE</scope>
    <source>
        <strain evidence="8">ChiSjej5B23-16112</strain>
    </source>
</reference>
<sequence>MKDHVVIKGSKYGLAVYLDDSVPFDELLEEIESKFRAAARFFEGGEMAVSLENRILTKEQERRIVDAISGSAGIQILCILDHDERNEKIYRSAVEQTQAEMPGQDGRFYRGTLKRNQVLESEASIVIVGDVEEGATVVSKGSIVVIGALLGSAQAGASGRTDVFVAALHMSPEKLRIGGRKVKPVIGGSYSWAKLL</sequence>
<gene>
    <name evidence="8" type="ORF">K8V82_07895</name>
</gene>
<evidence type="ECO:0000259" key="6">
    <source>
        <dbReference type="Pfam" id="PF03775"/>
    </source>
</evidence>
<evidence type="ECO:0000256" key="5">
    <source>
        <dbReference type="ARBA" id="ARBA00046874"/>
    </source>
</evidence>
<dbReference type="AlphaFoldDB" id="A0A921I213"/>
<dbReference type="Pfam" id="PF03775">
    <property type="entry name" value="MinC_C"/>
    <property type="match status" value="1"/>
</dbReference>
<feature type="domain" description="Septum site-determining protein MinC N-terminal" evidence="7">
    <location>
        <begin position="5"/>
        <end position="78"/>
    </location>
</feature>
<evidence type="ECO:0008006" key="10">
    <source>
        <dbReference type="Google" id="ProtNLM"/>
    </source>
</evidence>
<dbReference type="GO" id="GO:0000917">
    <property type="term" value="P:division septum assembly"/>
    <property type="evidence" value="ECO:0007669"/>
    <property type="project" value="UniProtKB-KW"/>
</dbReference>
<dbReference type="InterPro" id="IPR013033">
    <property type="entry name" value="MinC"/>
</dbReference>
<comment type="caution">
    <text evidence="8">The sequence shown here is derived from an EMBL/GenBank/DDBJ whole genome shotgun (WGS) entry which is preliminary data.</text>
</comment>
<evidence type="ECO:0000256" key="2">
    <source>
        <dbReference type="ARBA" id="ARBA00022618"/>
    </source>
</evidence>
<dbReference type="Pfam" id="PF22642">
    <property type="entry name" value="MinC_N_1"/>
    <property type="match status" value="1"/>
</dbReference>
<evidence type="ECO:0000256" key="1">
    <source>
        <dbReference type="ARBA" id="ARBA00006291"/>
    </source>
</evidence>
<dbReference type="GO" id="GO:1901891">
    <property type="term" value="P:regulation of cell septum assembly"/>
    <property type="evidence" value="ECO:0007669"/>
    <property type="project" value="InterPro"/>
</dbReference>
<dbReference type="InterPro" id="IPR036145">
    <property type="entry name" value="MinC_C_sf"/>
</dbReference>
<protein>
    <recommendedName>
        <fullName evidence="10">Septum site-determining protein MinC</fullName>
    </recommendedName>
</protein>
<comment type="subunit">
    <text evidence="5">Interacts with MinD and FtsZ.</text>
</comment>
<dbReference type="PANTHER" id="PTHR34108">
    <property type="entry name" value="SEPTUM SITE-DETERMINING PROTEIN MINC"/>
    <property type="match status" value="1"/>
</dbReference>
<dbReference type="Proteomes" id="UP000769156">
    <property type="component" value="Unassembled WGS sequence"/>
</dbReference>
<reference evidence="8" key="2">
    <citation type="submission" date="2021-09" db="EMBL/GenBank/DDBJ databases">
        <authorList>
            <person name="Gilroy R."/>
        </authorList>
    </citation>
    <scope>NUCLEOTIDE SEQUENCE</scope>
    <source>
        <strain evidence="8">ChiSjej5B23-16112</strain>
    </source>
</reference>
<dbReference type="OrthoDB" id="9790810at2"/>
<dbReference type="EMBL" id="DYVY01000127">
    <property type="protein sequence ID" value="HJF94700.1"/>
    <property type="molecule type" value="Genomic_DNA"/>
</dbReference>
<evidence type="ECO:0000256" key="3">
    <source>
        <dbReference type="ARBA" id="ARBA00023210"/>
    </source>
</evidence>
<keyword evidence="3" id="KW-0717">Septation</keyword>
<evidence type="ECO:0000256" key="4">
    <source>
        <dbReference type="ARBA" id="ARBA00023306"/>
    </source>
</evidence>
<dbReference type="InterPro" id="IPR016098">
    <property type="entry name" value="CAP/MinC_C"/>
</dbReference>
<dbReference type="SUPFAM" id="SSF63848">
    <property type="entry name" value="Cell-division inhibitor MinC, C-terminal domain"/>
    <property type="match status" value="1"/>
</dbReference>
<evidence type="ECO:0000313" key="8">
    <source>
        <dbReference type="EMBL" id="HJF94700.1"/>
    </source>
</evidence>
<keyword evidence="4" id="KW-0131">Cell cycle</keyword>
<evidence type="ECO:0000313" key="9">
    <source>
        <dbReference type="Proteomes" id="UP000769156"/>
    </source>
</evidence>
<evidence type="ECO:0000259" key="7">
    <source>
        <dbReference type="Pfam" id="PF22642"/>
    </source>
</evidence>
<dbReference type="Gene3D" id="2.160.20.70">
    <property type="match status" value="1"/>
</dbReference>
<feature type="domain" description="Septum formation inhibitor MinC C-terminal" evidence="6">
    <location>
        <begin position="109"/>
        <end position="181"/>
    </location>
</feature>
<organism evidence="8 9">
    <name type="scientific">Lachnoclostridium phocaeense</name>
    <dbReference type="NCBI Taxonomy" id="1871021"/>
    <lineage>
        <taxon>Bacteria</taxon>
        <taxon>Bacillati</taxon>
        <taxon>Bacillota</taxon>
        <taxon>Clostridia</taxon>
        <taxon>Lachnospirales</taxon>
        <taxon>Lachnospiraceae</taxon>
    </lineage>
</organism>
<dbReference type="PANTHER" id="PTHR34108:SF1">
    <property type="entry name" value="SEPTUM SITE-DETERMINING PROTEIN MINC"/>
    <property type="match status" value="1"/>
</dbReference>
<accession>A0A921I213</accession>